<feature type="compositionally biased region" description="Polar residues" evidence="2">
    <location>
        <begin position="183"/>
        <end position="201"/>
    </location>
</feature>
<feature type="compositionally biased region" description="Polar residues" evidence="2">
    <location>
        <begin position="428"/>
        <end position="440"/>
    </location>
</feature>
<keyword evidence="4" id="KW-1185">Reference proteome</keyword>
<comment type="similarity">
    <text evidence="1">Belongs to the MIT1/WOR1 family.</text>
</comment>
<evidence type="ECO:0000256" key="1">
    <source>
        <dbReference type="ARBA" id="ARBA00008359"/>
    </source>
</evidence>
<dbReference type="PANTHER" id="PTHR28027">
    <property type="entry name" value="TRANSCRIPTIONAL REGULATOR MIT1"/>
    <property type="match status" value="1"/>
</dbReference>
<protein>
    <submittedName>
        <fullName evidence="3">Uncharacterized protein</fullName>
    </submittedName>
</protein>
<feature type="region of interest" description="Disordered" evidence="2">
    <location>
        <begin position="394"/>
        <end position="440"/>
    </location>
</feature>
<feature type="region of interest" description="Disordered" evidence="2">
    <location>
        <begin position="1"/>
        <end position="47"/>
    </location>
</feature>
<feature type="compositionally biased region" description="Pro residues" evidence="2">
    <location>
        <begin position="482"/>
        <end position="494"/>
    </location>
</feature>
<feature type="compositionally biased region" description="Basic residues" evidence="2">
    <location>
        <begin position="397"/>
        <end position="412"/>
    </location>
</feature>
<evidence type="ECO:0000313" key="3">
    <source>
        <dbReference type="EMBL" id="KAK2070147.1"/>
    </source>
</evidence>
<gene>
    <name evidence="3" type="ORF">P8C59_004670</name>
</gene>
<dbReference type="Pfam" id="PF09729">
    <property type="entry name" value="Gti1_Pac2"/>
    <property type="match status" value="1"/>
</dbReference>
<dbReference type="EMBL" id="JAQQPM010000003">
    <property type="protein sequence ID" value="KAK2070147.1"/>
    <property type="molecule type" value="Genomic_DNA"/>
</dbReference>
<feature type="compositionally biased region" description="Basic and acidic residues" evidence="2">
    <location>
        <begin position="471"/>
        <end position="480"/>
    </location>
</feature>
<name>A0AAD9I4K1_9PEZI</name>
<feature type="region of interest" description="Disordered" evidence="2">
    <location>
        <begin position="167"/>
        <end position="201"/>
    </location>
</feature>
<sequence>MRQSCRKRQFEPASKQVVPGSPADGDGNGENANVLPQTRRESGGRTLSFPAVFHQANDSPQRLLALGDWWIGVPRTKETRHRRAAEPAGDEDARVPEHLQGGTEFLKPKSHGKEREELIRSGNVFIYEEHSSGIKRWTDGYNWSPSRILGNFLIYRELEKAFPPGEKKKALKKNGHGAKPGCTNGSTGSPNGISKPTVKSSRATPTNFGAVAMSAAAAVALGAGSAAETQSDSQRALIGSLVDSYPFKEDGLVKKTISVHWNGIPHHLVSYYKVEDVTEGRLQPPSRDPQLASLTVRSGLISSQNFRVPVDQDEFAFCEDPTRSWASYYSTQLPPTPSGDLGLLPYRSLSMPNVQTHMAYPSSYHLPAPQIHPGYQMQPSVPSLANGHYTVHMPQHQQHHQQHHQHQHHHQQHAAQASSFGSFDPIRYSSQPRHSVSAPATSATYLQGPQIQHGELLENPATAAELDPLEDVGREQDRFKYPPSPENAKYPPPSYTNGNPPFWPPQ</sequence>
<comment type="caution">
    <text evidence="3">The sequence shown here is derived from an EMBL/GenBank/DDBJ whole genome shotgun (WGS) entry which is preliminary data.</text>
</comment>
<organism evidence="3 4">
    <name type="scientific">Phyllachora maydis</name>
    <dbReference type="NCBI Taxonomy" id="1825666"/>
    <lineage>
        <taxon>Eukaryota</taxon>
        <taxon>Fungi</taxon>
        <taxon>Dikarya</taxon>
        <taxon>Ascomycota</taxon>
        <taxon>Pezizomycotina</taxon>
        <taxon>Sordariomycetes</taxon>
        <taxon>Sordariomycetidae</taxon>
        <taxon>Phyllachorales</taxon>
        <taxon>Phyllachoraceae</taxon>
        <taxon>Phyllachora</taxon>
    </lineage>
</organism>
<evidence type="ECO:0000256" key="2">
    <source>
        <dbReference type="SAM" id="MobiDB-lite"/>
    </source>
</evidence>
<dbReference type="Proteomes" id="UP001217918">
    <property type="component" value="Unassembled WGS sequence"/>
</dbReference>
<feature type="region of interest" description="Disordered" evidence="2">
    <location>
        <begin position="461"/>
        <end position="506"/>
    </location>
</feature>
<proteinExistence type="inferred from homology"/>
<evidence type="ECO:0000313" key="4">
    <source>
        <dbReference type="Proteomes" id="UP001217918"/>
    </source>
</evidence>
<dbReference type="AlphaFoldDB" id="A0AAD9I4K1"/>
<dbReference type="PANTHER" id="PTHR28027:SF2">
    <property type="entry name" value="TRANSCRIPTIONAL REGULATOR MIT1"/>
    <property type="match status" value="1"/>
</dbReference>
<dbReference type="InterPro" id="IPR018608">
    <property type="entry name" value="Gti1/Pac2"/>
</dbReference>
<accession>A0AAD9I4K1</accession>
<dbReference type="GO" id="GO:0003677">
    <property type="term" value="F:DNA binding"/>
    <property type="evidence" value="ECO:0007669"/>
    <property type="project" value="TreeGrafter"/>
</dbReference>
<reference evidence="3" key="1">
    <citation type="journal article" date="2023" name="Mol. Plant Microbe Interact.">
        <title>Elucidating the Obligate Nature and Biological Capacity of an Invasive Fungal Corn Pathogen.</title>
        <authorList>
            <person name="MacCready J.S."/>
            <person name="Roggenkamp E.M."/>
            <person name="Gdanetz K."/>
            <person name="Chilvers M.I."/>
        </authorList>
    </citation>
    <scope>NUCLEOTIDE SEQUENCE</scope>
    <source>
        <strain evidence="3">PM02</strain>
    </source>
</reference>